<protein>
    <recommendedName>
        <fullName evidence="3">Polyketide cyclase / dehydrase and lipid transport</fullName>
    </recommendedName>
</protein>
<evidence type="ECO:0008006" key="3">
    <source>
        <dbReference type="Google" id="ProtNLM"/>
    </source>
</evidence>
<reference evidence="1 2" key="1">
    <citation type="submission" date="2020-01" db="EMBL/GenBank/DDBJ databases">
        <title>Pseudarthrobacter psychrotolerans sp. nov., isolated from antarctic soil.</title>
        <authorList>
            <person name="Shin Y."/>
            <person name="Park W."/>
        </authorList>
    </citation>
    <scope>NUCLEOTIDE SEQUENCE [LARGE SCALE GENOMIC DNA]</scope>
    <source>
        <strain evidence="1 2">YJ56</strain>
    </source>
</reference>
<evidence type="ECO:0000313" key="1">
    <source>
        <dbReference type="EMBL" id="QHK22457.1"/>
    </source>
</evidence>
<evidence type="ECO:0000313" key="2">
    <source>
        <dbReference type="Proteomes" id="UP000464186"/>
    </source>
</evidence>
<dbReference type="Gene3D" id="3.30.530.20">
    <property type="match status" value="1"/>
</dbReference>
<dbReference type="KEGG" id="psey:GU243_20920"/>
<dbReference type="EMBL" id="CP047898">
    <property type="protein sequence ID" value="QHK22457.1"/>
    <property type="molecule type" value="Genomic_DNA"/>
</dbReference>
<name>A0A6P1NUL6_9MICC</name>
<sequence>MAHAENETTISRAPEDVYAFLADGLNNQAWRSGIQAIALKSGAAGALGAVYSQTLSGPGGRPIDGDYEITAAEPGRLLAFKVVAGPARPTGEYHLSEVSGGTKVRFTLDLQPKGLMKLMGPVITRTMEAEVAQLATLKTVLEAA</sequence>
<dbReference type="Pfam" id="PF10604">
    <property type="entry name" value="Polyketide_cyc2"/>
    <property type="match status" value="1"/>
</dbReference>
<keyword evidence="2" id="KW-1185">Reference proteome</keyword>
<dbReference type="AlphaFoldDB" id="A0A6P1NUL6"/>
<accession>A0A6P1NUL6</accession>
<dbReference type="InterPro" id="IPR019587">
    <property type="entry name" value="Polyketide_cyclase/dehydratase"/>
</dbReference>
<organism evidence="1 2">
    <name type="scientific">Pseudarthrobacter psychrotolerans</name>
    <dbReference type="NCBI Taxonomy" id="2697569"/>
    <lineage>
        <taxon>Bacteria</taxon>
        <taxon>Bacillati</taxon>
        <taxon>Actinomycetota</taxon>
        <taxon>Actinomycetes</taxon>
        <taxon>Micrococcales</taxon>
        <taxon>Micrococcaceae</taxon>
        <taxon>Pseudarthrobacter</taxon>
    </lineage>
</organism>
<dbReference type="Proteomes" id="UP000464186">
    <property type="component" value="Chromosome"/>
</dbReference>
<gene>
    <name evidence="1" type="ORF">GU243_20920</name>
</gene>
<dbReference type="SUPFAM" id="SSF55961">
    <property type="entry name" value="Bet v1-like"/>
    <property type="match status" value="1"/>
</dbReference>
<proteinExistence type="predicted"/>
<dbReference type="InterPro" id="IPR023393">
    <property type="entry name" value="START-like_dom_sf"/>
</dbReference>